<dbReference type="SMART" id="SM01260">
    <property type="entry name" value="LANC_like"/>
    <property type="match status" value="1"/>
</dbReference>
<gene>
    <name evidence="1" type="ORF">ACFSKL_01185</name>
</gene>
<dbReference type="PRINTS" id="PR01950">
    <property type="entry name" value="LANCSUPER"/>
</dbReference>
<dbReference type="EMBL" id="JBHUHR010000001">
    <property type="protein sequence ID" value="MFD2033379.1"/>
    <property type="molecule type" value="Genomic_DNA"/>
</dbReference>
<comment type="caution">
    <text evidence="1">The sequence shown here is derived from an EMBL/GenBank/DDBJ whole genome shotgun (WGS) entry which is preliminary data.</text>
</comment>
<dbReference type="Pfam" id="PF05147">
    <property type="entry name" value="LANC_like"/>
    <property type="match status" value="1"/>
</dbReference>
<name>A0ABW4VFA6_9BACT</name>
<organism evidence="1 2">
    <name type="scientific">Belliella marina</name>
    <dbReference type="NCBI Taxonomy" id="1644146"/>
    <lineage>
        <taxon>Bacteria</taxon>
        <taxon>Pseudomonadati</taxon>
        <taxon>Bacteroidota</taxon>
        <taxon>Cytophagia</taxon>
        <taxon>Cytophagales</taxon>
        <taxon>Cyclobacteriaceae</taxon>
        <taxon>Belliella</taxon>
    </lineage>
</organism>
<dbReference type="InterPro" id="IPR007822">
    <property type="entry name" value="LANC-like"/>
</dbReference>
<keyword evidence="2" id="KW-1185">Reference proteome</keyword>
<dbReference type="Proteomes" id="UP001597361">
    <property type="component" value="Unassembled WGS sequence"/>
</dbReference>
<accession>A0ABW4VFA6</accession>
<proteinExistence type="predicted"/>
<protein>
    <submittedName>
        <fullName evidence="1">Lanthionine synthetase LanC family protein</fullName>
    </submittedName>
</protein>
<dbReference type="Gene3D" id="1.50.10.20">
    <property type="match status" value="1"/>
</dbReference>
<evidence type="ECO:0000313" key="2">
    <source>
        <dbReference type="Proteomes" id="UP001597361"/>
    </source>
</evidence>
<sequence>MNSNLDNQINKGKGFFTDEAKNMEILIHEIEDALGRNKNQFPNFSIQDGWLGQALFYCYYARFTDNDNWFGKVEDAMNKSLEVVDYAYYKRIYPTDSYDHNLASLGKFYSLCTQNGFLDMDYCSYLKPISETLIELCRNKIRHKDFSYFSGALAAGHYFLFQECNNEVSKTIIEEIVIGIKESAIADEKGGLYWKSPKLYNRVYLGLTHGSAMIVSFLAAVYEHGILKEVCAKLMHGALLHIISIKRDYGTRLFPYYIGEDSNKSQFSLCYGDLGVAFGILRGGAILQDHEILKEGKLVMDACMKKKHEDHQTFDASITYGAVGIAHVFEKLSRLFPEEKAYEQSYRYWIHQVPKYRTHNKENTAGFNSFISNYSPHFDYSFSWGISGIGVSLMHYLRKDGIPSLDGFTCVI</sequence>
<dbReference type="RefSeq" id="WP_376882630.1">
    <property type="nucleotide sequence ID" value="NZ_JBHUHR010000001.1"/>
</dbReference>
<reference evidence="2" key="1">
    <citation type="journal article" date="2019" name="Int. J. Syst. Evol. Microbiol.">
        <title>The Global Catalogue of Microorganisms (GCM) 10K type strain sequencing project: providing services to taxonomists for standard genome sequencing and annotation.</title>
        <authorList>
            <consortium name="The Broad Institute Genomics Platform"/>
            <consortium name="The Broad Institute Genome Sequencing Center for Infectious Disease"/>
            <person name="Wu L."/>
            <person name="Ma J."/>
        </authorList>
    </citation>
    <scope>NUCLEOTIDE SEQUENCE [LARGE SCALE GENOMIC DNA]</scope>
    <source>
        <strain evidence="2">CGMCC 1.15180</strain>
    </source>
</reference>
<dbReference type="SUPFAM" id="SSF158745">
    <property type="entry name" value="LanC-like"/>
    <property type="match status" value="1"/>
</dbReference>
<evidence type="ECO:0000313" key="1">
    <source>
        <dbReference type="EMBL" id="MFD2033379.1"/>
    </source>
</evidence>